<keyword evidence="2" id="KW-1003">Cell membrane</keyword>
<dbReference type="STRING" id="1336235.GCA_000518785_01729"/>
<protein>
    <recommendedName>
        <fullName evidence="9">YitT family protein</fullName>
    </recommendedName>
</protein>
<sequence length="227" mass="24527">MECGRNDRENKVELRMAEARTSFATLLTSTPDRHSLVDDAQGLAAGSMMASLGVLLLSSAGLLTGGTTGVAFLLHYATGYSFGLLFFVINLPFYWLAFRRFGLGFTLKTFAAVAFTSFLTEAVPRAIGISHIDPLVAAIFGGLVIGAGLLALFRHRASLGGFGILALYLQDRFGWRAGLVQLVFDGTVLIFSFFVATPYIIFCSVVGAVVLNLTLAINHRKDRYIAM</sequence>
<dbReference type="Proteomes" id="UP000254764">
    <property type="component" value="Unassembled WGS sequence"/>
</dbReference>
<keyword evidence="3 6" id="KW-0812">Transmembrane</keyword>
<organism evidence="7 8">
    <name type="scientific">Ciceribacter selenitireducens ATCC BAA-1503</name>
    <dbReference type="NCBI Taxonomy" id="1336235"/>
    <lineage>
        <taxon>Bacteria</taxon>
        <taxon>Pseudomonadati</taxon>
        <taxon>Pseudomonadota</taxon>
        <taxon>Alphaproteobacteria</taxon>
        <taxon>Hyphomicrobiales</taxon>
        <taxon>Rhizobiaceae</taxon>
        <taxon>Ciceribacter</taxon>
    </lineage>
</organism>
<feature type="transmembrane region" description="Helical" evidence="6">
    <location>
        <begin position="135"/>
        <end position="153"/>
    </location>
</feature>
<evidence type="ECO:0000256" key="4">
    <source>
        <dbReference type="ARBA" id="ARBA00022989"/>
    </source>
</evidence>
<comment type="subcellular location">
    <subcellularLocation>
        <location evidence="1">Cell membrane</location>
        <topology evidence="1">Multi-pass membrane protein</topology>
    </subcellularLocation>
</comment>
<keyword evidence="4 6" id="KW-1133">Transmembrane helix</keyword>
<dbReference type="EMBL" id="UEYP01000001">
    <property type="protein sequence ID" value="SSC65463.1"/>
    <property type="molecule type" value="Genomic_DNA"/>
</dbReference>
<dbReference type="PANTHER" id="PTHR33545:SF5">
    <property type="entry name" value="UPF0750 MEMBRANE PROTEIN YITT"/>
    <property type="match status" value="1"/>
</dbReference>
<evidence type="ECO:0000256" key="5">
    <source>
        <dbReference type="ARBA" id="ARBA00023136"/>
    </source>
</evidence>
<dbReference type="InterPro" id="IPR051461">
    <property type="entry name" value="UPF0750_membrane"/>
</dbReference>
<dbReference type="Pfam" id="PF02588">
    <property type="entry name" value="YitT_membrane"/>
    <property type="match status" value="1"/>
</dbReference>
<dbReference type="GO" id="GO:0005886">
    <property type="term" value="C:plasma membrane"/>
    <property type="evidence" value="ECO:0007669"/>
    <property type="project" value="UniProtKB-SubCell"/>
</dbReference>
<evidence type="ECO:0000256" key="3">
    <source>
        <dbReference type="ARBA" id="ARBA00022692"/>
    </source>
</evidence>
<reference evidence="8" key="1">
    <citation type="submission" date="2018-07" db="EMBL/GenBank/DDBJ databases">
        <authorList>
            <person name="Peiro R."/>
            <person name="Begona"/>
            <person name="Cbmso G."/>
            <person name="Lopez M."/>
            <person name="Gonzalez S."/>
        </authorList>
    </citation>
    <scope>NUCLEOTIDE SEQUENCE [LARGE SCALE GENOMIC DNA]</scope>
</reference>
<accession>A0A376ADD1</accession>
<gene>
    <name evidence="7" type="ORF">RHIZ70_1171</name>
</gene>
<keyword evidence="8" id="KW-1185">Reference proteome</keyword>
<dbReference type="InterPro" id="IPR003740">
    <property type="entry name" value="YitT"/>
</dbReference>
<evidence type="ECO:0000313" key="7">
    <source>
        <dbReference type="EMBL" id="SSC65463.1"/>
    </source>
</evidence>
<feature type="transmembrane region" description="Helical" evidence="6">
    <location>
        <begin position="199"/>
        <end position="217"/>
    </location>
</feature>
<feature type="transmembrane region" description="Helical" evidence="6">
    <location>
        <begin position="52"/>
        <end position="74"/>
    </location>
</feature>
<evidence type="ECO:0008006" key="9">
    <source>
        <dbReference type="Google" id="ProtNLM"/>
    </source>
</evidence>
<dbReference type="PANTHER" id="PTHR33545">
    <property type="entry name" value="UPF0750 MEMBRANE PROTEIN YITT-RELATED"/>
    <property type="match status" value="1"/>
</dbReference>
<feature type="transmembrane region" description="Helical" evidence="6">
    <location>
        <begin position="80"/>
        <end position="98"/>
    </location>
</feature>
<proteinExistence type="predicted"/>
<dbReference type="AlphaFoldDB" id="A0A376ADD1"/>
<feature type="transmembrane region" description="Helical" evidence="6">
    <location>
        <begin position="173"/>
        <end position="193"/>
    </location>
</feature>
<evidence type="ECO:0000313" key="8">
    <source>
        <dbReference type="Proteomes" id="UP000254764"/>
    </source>
</evidence>
<keyword evidence="5 6" id="KW-0472">Membrane</keyword>
<evidence type="ECO:0000256" key="2">
    <source>
        <dbReference type="ARBA" id="ARBA00022475"/>
    </source>
</evidence>
<name>A0A376ADD1_9HYPH</name>
<evidence type="ECO:0000256" key="1">
    <source>
        <dbReference type="ARBA" id="ARBA00004651"/>
    </source>
</evidence>
<evidence type="ECO:0000256" key="6">
    <source>
        <dbReference type="SAM" id="Phobius"/>
    </source>
</evidence>